<dbReference type="EMBL" id="CP012830">
    <property type="protein sequence ID" value="ALI04082.1"/>
    <property type="molecule type" value="Genomic_DNA"/>
</dbReference>
<dbReference type="Proteomes" id="UP000066487">
    <property type="component" value="Chromosome"/>
</dbReference>
<dbReference type="OrthoDB" id="9798107at2"/>
<organism evidence="1 2">
    <name type="scientific">Pseudomonas fluorescens</name>
    <dbReference type="NCBI Taxonomy" id="294"/>
    <lineage>
        <taxon>Bacteria</taxon>
        <taxon>Pseudomonadati</taxon>
        <taxon>Pseudomonadota</taxon>
        <taxon>Gammaproteobacteria</taxon>
        <taxon>Pseudomonadales</taxon>
        <taxon>Pseudomonadaceae</taxon>
        <taxon>Pseudomonas</taxon>
    </lineage>
</organism>
<dbReference type="AlphaFoldDB" id="A0A0N9WN36"/>
<gene>
    <name evidence="1" type="ORF">AO353_24565</name>
</gene>
<reference evidence="2" key="1">
    <citation type="submission" date="2015-09" db="EMBL/GenBank/DDBJ databases">
        <title>Whole genome sequence of Pseudomonas fluorescens FW300-N2E3.</title>
        <authorList>
            <person name="Ray J."/>
            <person name="Melnyk R."/>
            <person name="Deutschbauer A."/>
        </authorList>
    </citation>
    <scope>NUCLEOTIDE SEQUENCE [LARGE SCALE GENOMIC DNA]</scope>
    <source>
        <strain evidence="2">FW300-N2E3</strain>
    </source>
</reference>
<name>A0A0N9WN36_PSEFL</name>
<reference evidence="1 2" key="2">
    <citation type="journal article" date="2018" name="Nature">
        <title>Mutant phenotypes for thousands of bacterial genes of unknown function.</title>
        <authorList>
            <person name="Price M.N."/>
            <person name="Wetmore K.M."/>
            <person name="Waters R.J."/>
            <person name="Callaghan M."/>
            <person name="Ray J."/>
            <person name="Liu H."/>
            <person name="Kuehl J.V."/>
            <person name="Melnyk R.A."/>
            <person name="Lamson J.S."/>
            <person name="Suh Y."/>
            <person name="Carlson H.K."/>
            <person name="Esquivel Z."/>
            <person name="Sadeeshkumar H."/>
            <person name="Chakraborty R."/>
            <person name="Zane G.M."/>
            <person name="Rubin B.E."/>
            <person name="Wall J.D."/>
            <person name="Visel A."/>
            <person name="Bristow J."/>
            <person name="Blow M.J."/>
            <person name="Arkin A.P."/>
            <person name="Deutschbauer A.M."/>
        </authorList>
    </citation>
    <scope>NUCLEOTIDE SEQUENCE [LARGE SCALE GENOMIC DNA]</scope>
    <source>
        <strain evidence="1 2">FW300-N2E3</strain>
    </source>
</reference>
<accession>A0A0N9WN36</accession>
<evidence type="ECO:0000313" key="2">
    <source>
        <dbReference type="Proteomes" id="UP000066487"/>
    </source>
</evidence>
<protein>
    <submittedName>
        <fullName evidence="1">Uncharacterized protein</fullName>
    </submittedName>
</protein>
<proteinExistence type="predicted"/>
<dbReference type="RefSeq" id="WP_054597288.1">
    <property type="nucleotide sequence ID" value="NZ_CP012830.1"/>
</dbReference>
<evidence type="ECO:0000313" key="1">
    <source>
        <dbReference type="EMBL" id="ALI04082.1"/>
    </source>
</evidence>
<sequence>MSALLQHAPTNQKFLDDITRSIIELEDRIKRLPFFQSAKTAGTLNARESGAFFTQAIQAMEEAYSRDLNAYSAMRWMYYFRRTPNAVFAGDLASTGPNARALAEVYANRSVKLESAAYGSNGFVFPINESTLRHIARFIAFITIIYDLQVGFKLASKEYSFTFRTERSRGPGRLKKGALTFRPMASPAPTILPCSVSDPVLESAVRIYDQRHDAHGRTFHGAALNQAGLAHDDAADNVDDANMNFAQAYWGLLSDEIAFSPQEFLKGHPHAAAYGSEGKVLIRFCPSNLDLAKIFELYRTPALEKHGIEPNASLCLLVLLIAGRWLQRNRYSILRAMELGYFIMPFNEWNMLGENVYDAVCDEVRQHLPQFEAPESFKAFNSSCLSFLGEVWPAAHGAPARKTNDYMCIDMWAASMGFLAWFNFPKAQGKVANERATKFEDVVQQTIDRTRWADNDTRELRQRTLKVGGQAVTDIDAIGSFEGTLLLVSCKSIPYSREYDQGVHNVIRNAASTVNSGVNTWVNIVNRLSENPAGDNFDFTNYERIVGVVCTPFAVYTSDEQSLSTSVGKLRWACSLDELIAFLED</sequence>